<feature type="signal peptide" evidence="1">
    <location>
        <begin position="1"/>
        <end position="24"/>
    </location>
</feature>
<feature type="chain" id="PRO_5014805119" evidence="1">
    <location>
        <begin position="25"/>
        <end position="66"/>
    </location>
</feature>
<name>A0A2M4CG04_9DIPT</name>
<dbReference type="AlphaFoldDB" id="A0A2M4CG04"/>
<keyword evidence="1" id="KW-0732">Signal</keyword>
<reference evidence="2" key="1">
    <citation type="submission" date="2018-01" db="EMBL/GenBank/DDBJ databases">
        <title>An insight into the sialome of Amazonian anophelines.</title>
        <authorList>
            <person name="Ribeiro J.M."/>
            <person name="Scarpassa V."/>
            <person name="Calvo E."/>
        </authorList>
    </citation>
    <scope>NUCLEOTIDE SEQUENCE</scope>
    <source>
        <tissue evidence="2">Salivary glands</tissue>
    </source>
</reference>
<accession>A0A2M4CG04</accession>
<evidence type="ECO:0000256" key="1">
    <source>
        <dbReference type="SAM" id="SignalP"/>
    </source>
</evidence>
<evidence type="ECO:0000313" key="2">
    <source>
        <dbReference type="EMBL" id="MBW64165.1"/>
    </source>
</evidence>
<sequence>MLGLAARWRSTTIWILFLIDQGSDQSEVVASLLSSRFCVLHALPHRPLAHTHTHPRRLNILDTVHA</sequence>
<dbReference type="EMBL" id="GGFJ01015024">
    <property type="protein sequence ID" value="MBW64165.1"/>
    <property type="molecule type" value="Transcribed_RNA"/>
</dbReference>
<organism evidence="2">
    <name type="scientific">Anopheles marajoara</name>
    <dbReference type="NCBI Taxonomy" id="58244"/>
    <lineage>
        <taxon>Eukaryota</taxon>
        <taxon>Metazoa</taxon>
        <taxon>Ecdysozoa</taxon>
        <taxon>Arthropoda</taxon>
        <taxon>Hexapoda</taxon>
        <taxon>Insecta</taxon>
        <taxon>Pterygota</taxon>
        <taxon>Neoptera</taxon>
        <taxon>Endopterygota</taxon>
        <taxon>Diptera</taxon>
        <taxon>Nematocera</taxon>
        <taxon>Culicoidea</taxon>
        <taxon>Culicidae</taxon>
        <taxon>Anophelinae</taxon>
        <taxon>Anopheles</taxon>
    </lineage>
</organism>
<proteinExistence type="predicted"/>
<protein>
    <submittedName>
        <fullName evidence="2">Putative secreted protein</fullName>
    </submittedName>
</protein>